<dbReference type="InterPro" id="IPR002035">
    <property type="entry name" value="VWF_A"/>
</dbReference>
<evidence type="ECO:0000256" key="1">
    <source>
        <dbReference type="SAM" id="Phobius"/>
    </source>
</evidence>
<accession>A0ABP0G3M7</accession>
<keyword evidence="1" id="KW-1133">Transmembrane helix</keyword>
<dbReference type="SUPFAM" id="SSF53300">
    <property type="entry name" value="vWA-like"/>
    <property type="match status" value="1"/>
</dbReference>
<comment type="caution">
    <text evidence="3">The sequence shown here is derived from an EMBL/GenBank/DDBJ whole genome shotgun (WGS) entry which is preliminary data.</text>
</comment>
<dbReference type="CDD" id="cd00198">
    <property type="entry name" value="vWFA"/>
    <property type="match status" value="1"/>
</dbReference>
<dbReference type="Pfam" id="PF00092">
    <property type="entry name" value="VWA"/>
    <property type="match status" value="1"/>
</dbReference>
<evidence type="ECO:0000259" key="2">
    <source>
        <dbReference type="PROSITE" id="PS50234"/>
    </source>
</evidence>
<dbReference type="PANTHER" id="PTHR10579">
    <property type="entry name" value="CALCIUM-ACTIVATED CHLORIDE CHANNEL REGULATOR"/>
    <property type="match status" value="1"/>
</dbReference>
<name>A0ABP0G3M7_CLALP</name>
<dbReference type="SMART" id="SM00327">
    <property type="entry name" value="VWA"/>
    <property type="match status" value="1"/>
</dbReference>
<dbReference type="Proteomes" id="UP001642483">
    <property type="component" value="Unassembled WGS sequence"/>
</dbReference>
<dbReference type="InterPro" id="IPR051266">
    <property type="entry name" value="CLCR"/>
</dbReference>
<dbReference type="PANTHER" id="PTHR10579:SF172">
    <property type="entry name" value="CALCIUM-ACTIVATED CHLORIDE CHANNEL REGULATOR 4 PRECURSOR-RELATED"/>
    <property type="match status" value="1"/>
</dbReference>
<keyword evidence="4" id="KW-1185">Reference proteome</keyword>
<reference evidence="3 4" key="1">
    <citation type="submission" date="2024-02" db="EMBL/GenBank/DDBJ databases">
        <authorList>
            <person name="Daric V."/>
            <person name="Darras S."/>
        </authorList>
    </citation>
    <scope>NUCLEOTIDE SEQUENCE [LARGE SCALE GENOMIC DNA]</scope>
</reference>
<dbReference type="InterPro" id="IPR036465">
    <property type="entry name" value="vWFA_dom_sf"/>
</dbReference>
<dbReference type="EMBL" id="CAWYQH010000098">
    <property type="protein sequence ID" value="CAK8684735.1"/>
    <property type="molecule type" value="Genomic_DNA"/>
</dbReference>
<feature type="transmembrane region" description="Helical" evidence="1">
    <location>
        <begin position="645"/>
        <end position="670"/>
    </location>
</feature>
<protein>
    <recommendedName>
        <fullName evidence="2">VWFA domain-containing protein</fullName>
    </recommendedName>
</protein>
<evidence type="ECO:0000313" key="4">
    <source>
        <dbReference type="Proteomes" id="UP001642483"/>
    </source>
</evidence>
<keyword evidence="1" id="KW-0812">Transmembrane</keyword>
<keyword evidence="1" id="KW-0472">Membrane</keyword>
<gene>
    <name evidence="3" type="ORF">CVLEPA_LOCUS15856</name>
</gene>
<proteinExistence type="predicted"/>
<dbReference type="Gene3D" id="3.40.50.410">
    <property type="entry name" value="von Willebrand factor, type A domain"/>
    <property type="match status" value="1"/>
</dbReference>
<organism evidence="3 4">
    <name type="scientific">Clavelina lepadiformis</name>
    <name type="common">Light-bulb sea squirt</name>
    <name type="synonym">Ascidia lepadiformis</name>
    <dbReference type="NCBI Taxonomy" id="159417"/>
    <lineage>
        <taxon>Eukaryota</taxon>
        <taxon>Metazoa</taxon>
        <taxon>Chordata</taxon>
        <taxon>Tunicata</taxon>
        <taxon>Ascidiacea</taxon>
        <taxon>Aplousobranchia</taxon>
        <taxon>Clavelinidae</taxon>
        <taxon>Clavelina</taxon>
    </lineage>
</organism>
<dbReference type="PROSITE" id="PS50234">
    <property type="entry name" value="VWFA"/>
    <property type="match status" value="1"/>
</dbReference>
<evidence type="ECO:0000313" key="3">
    <source>
        <dbReference type="EMBL" id="CAK8684735.1"/>
    </source>
</evidence>
<sequence>MTSRDFDSGQNQPNFDLDTVPNFRVVIPSTSRIVLVLDVSGSMRTNNRITKMGQIVQSFIEDKVSSSAQVGIVQFGYVATTLSLLLSMNNQTNKDNLVGVIPAFTSGSTAIGRGILSGIDVLENGGNSAAGGTIIILTDGNENVSPYVADIHSNVTGKDVTLHTIFFAQATGNADLVNLTTSTGGSSYIGDDFNILSAFGAFDALARTEDGNLFDEVFEISSVSFTGTFHNDTVLMDSTIGNNTVFIFAWIGGSVSPVIRIVDPSGCESVSTASSSGCSQPVDFQTGSTTTRALVTGIAKPGAWRYDITSSVEDTFTILVSSKASNVDDPPYMVETSTGSVDITSLSPQAIYARVTKESQPVLGADVTAIIEIPASPARKFEKILLDNGAGADVKASDGVYSGFFTTFTNQGRYSLQVKVTNGNFTRVASDARSLAAKQTSRLAYFPSALPDGTVVALPVTDSTDETEVANFTRIVTSPSFTYSGTVISLGVDSFPPNQITDLSATQLDVFDPNSGIVLSFTAPGDELDVGTAFRYEIQYAFSPDTLDPSFGASSNLINFSLVPTPTPAGTLEVININIPIPSNDRGTFRIALGMRATDEAGKTGDISNQVVVTYFSRAVELINSPTPSTEPPVTAIPDNGGLNITIVIVVSIISGAFVFAVVIAALVYLRSLKARRLPDERPAGKGYDNPDFDDRAYCVIPRPSVISTSRMSAYAEHIYDDVCVTDGRV</sequence>
<dbReference type="NCBIfam" id="NF041940">
    <property type="entry name" value="choice_anch_X"/>
    <property type="match status" value="1"/>
</dbReference>
<feature type="domain" description="VWFA" evidence="2">
    <location>
        <begin position="32"/>
        <end position="205"/>
    </location>
</feature>